<dbReference type="InterPro" id="IPR036397">
    <property type="entry name" value="RNaseH_sf"/>
</dbReference>
<dbReference type="GO" id="GO:0003887">
    <property type="term" value="F:DNA-directed DNA polymerase activity"/>
    <property type="evidence" value="ECO:0007669"/>
    <property type="project" value="UniProtKB-KW"/>
</dbReference>
<dbReference type="Gene3D" id="3.30.420.10">
    <property type="entry name" value="Ribonuclease H-like superfamily/Ribonuclease H"/>
    <property type="match status" value="1"/>
</dbReference>
<accession>A0A915HJ42</accession>
<reference evidence="8" key="1">
    <citation type="submission" date="2022-11" db="UniProtKB">
        <authorList>
            <consortium name="WormBaseParasite"/>
        </authorList>
    </citation>
    <scope>IDENTIFICATION</scope>
</reference>
<feature type="domain" description="DNA-directed DNA polymerase family B multifunctional" evidence="6">
    <location>
        <begin position="222"/>
        <end position="336"/>
    </location>
</feature>
<organism evidence="7 8">
    <name type="scientific">Romanomermis culicivorax</name>
    <name type="common">Nematode worm</name>
    <dbReference type="NCBI Taxonomy" id="13658"/>
    <lineage>
        <taxon>Eukaryota</taxon>
        <taxon>Metazoa</taxon>
        <taxon>Ecdysozoa</taxon>
        <taxon>Nematoda</taxon>
        <taxon>Enoplea</taxon>
        <taxon>Dorylaimia</taxon>
        <taxon>Mermithida</taxon>
        <taxon>Mermithoidea</taxon>
        <taxon>Mermithidae</taxon>
        <taxon>Romanomermis</taxon>
    </lineage>
</organism>
<evidence type="ECO:0000259" key="6">
    <source>
        <dbReference type="Pfam" id="PF00136"/>
    </source>
</evidence>
<dbReference type="WBParaSite" id="nRc.2.0.1.t01346-RA">
    <property type="protein sequence ID" value="nRc.2.0.1.t01346-RA"/>
    <property type="gene ID" value="nRc.2.0.1.g01346"/>
</dbReference>
<dbReference type="EC" id="2.7.7.7" evidence="2"/>
<dbReference type="InterPro" id="IPR023211">
    <property type="entry name" value="DNA_pol_palm_dom_sf"/>
</dbReference>
<keyword evidence="3" id="KW-0808">Transferase</keyword>
<dbReference type="GO" id="GO:0006273">
    <property type="term" value="P:lagging strand elongation"/>
    <property type="evidence" value="ECO:0007669"/>
    <property type="project" value="TreeGrafter"/>
</dbReference>
<sequence length="344" mass="39318">MAPPIRAAILKLKTMPNKRNQHEVVCASLWSIDSLEFDKNLLLRGWQHFCVYFPKIVNEAINNKTQFKLKKRCFERFWQGHDLWSLELEIMIQRVFFHKLSTWSRLGRLKRSSPLKNTVSHKSVVYDLLAGRLLCDISVMARELIAKSRDYDLGGLVEEILRIDRPEEIPPESVKFLYNNGPNLINLIANVKNDCFYILSIADKLKCLPLTAEITRIVGGVWSKTLMGGRSERTEFLLLHALESAGFIFPDKPSFGHHKKKLGKFSDETIPIPAAMDEDAAEDTVAVQATKKTGYTGGLVLEPKKGLYDQMILLLDFNSLYPSIMQEFNICFTTINLLPYKIDP</sequence>
<dbReference type="InterPro" id="IPR012337">
    <property type="entry name" value="RNaseH-like_sf"/>
</dbReference>
<dbReference type="InterPro" id="IPR043502">
    <property type="entry name" value="DNA/RNA_pol_sf"/>
</dbReference>
<evidence type="ECO:0000256" key="2">
    <source>
        <dbReference type="ARBA" id="ARBA00012417"/>
    </source>
</evidence>
<evidence type="ECO:0000256" key="1">
    <source>
        <dbReference type="ARBA" id="ARBA00005755"/>
    </source>
</evidence>
<evidence type="ECO:0000256" key="5">
    <source>
        <dbReference type="ARBA" id="ARBA00022932"/>
    </source>
</evidence>
<dbReference type="Pfam" id="PF00136">
    <property type="entry name" value="DNA_pol_B"/>
    <property type="match status" value="1"/>
</dbReference>
<dbReference type="GO" id="GO:0003697">
    <property type="term" value="F:single-stranded DNA binding"/>
    <property type="evidence" value="ECO:0007669"/>
    <property type="project" value="TreeGrafter"/>
</dbReference>
<dbReference type="GO" id="GO:0005658">
    <property type="term" value="C:alpha DNA polymerase:primase complex"/>
    <property type="evidence" value="ECO:0007669"/>
    <property type="project" value="TreeGrafter"/>
</dbReference>
<dbReference type="GO" id="GO:0003682">
    <property type="term" value="F:chromatin binding"/>
    <property type="evidence" value="ECO:0007669"/>
    <property type="project" value="TreeGrafter"/>
</dbReference>
<name>A0A915HJ42_ROMCU</name>
<dbReference type="InterPro" id="IPR006172">
    <property type="entry name" value="DNA-dir_DNA_pol_B"/>
</dbReference>
<dbReference type="Proteomes" id="UP000887565">
    <property type="component" value="Unplaced"/>
</dbReference>
<evidence type="ECO:0000256" key="3">
    <source>
        <dbReference type="ARBA" id="ARBA00022679"/>
    </source>
</evidence>
<dbReference type="GO" id="GO:0003688">
    <property type="term" value="F:DNA replication origin binding"/>
    <property type="evidence" value="ECO:0007669"/>
    <property type="project" value="TreeGrafter"/>
</dbReference>
<dbReference type="SUPFAM" id="SSF56672">
    <property type="entry name" value="DNA/RNA polymerases"/>
    <property type="match status" value="1"/>
</dbReference>
<keyword evidence="4" id="KW-0548">Nucleotidyltransferase</keyword>
<keyword evidence="5" id="KW-0239">DNA-directed DNA polymerase</keyword>
<dbReference type="PANTHER" id="PTHR45861">
    <property type="entry name" value="DNA POLYMERASE ALPHA CATALYTIC SUBUNIT"/>
    <property type="match status" value="1"/>
</dbReference>
<protein>
    <recommendedName>
        <fullName evidence="2">DNA-directed DNA polymerase</fullName>
        <ecNumber evidence="2">2.7.7.7</ecNumber>
    </recommendedName>
</protein>
<proteinExistence type="inferred from homology"/>
<evidence type="ECO:0000313" key="8">
    <source>
        <dbReference type="WBParaSite" id="nRc.2.0.1.t01346-RA"/>
    </source>
</evidence>
<evidence type="ECO:0000256" key="4">
    <source>
        <dbReference type="ARBA" id="ARBA00022695"/>
    </source>
</evidence>
<dbReference type="PANTHER" id="PTHR45861:SF1">
    <property type="entry name" value="DNA POLYMERASE ALPHA CATALYTIC SUBUNIT"/>
    <property type="match status" value="1"/>
</dbReference>
<dbReference type="GO" id="GO:1902975">
    <property type="term" value="P:mitotic DNA replication initiation"/>
    <property type="evidence" value="ECO:0007669"/>
    <property type="project" value="TreeGrafter"/>
</dbReference>
<dbReference type="OMA" id="HEVVCAS"/>
<dbReference type="GO" id="GO:0006272">
    <property type="term" value="P:leading strand elongation"/>
    <property type="evidence" value="ECO:0007669"/>
    <property type="project" value="TreeGrafter"/>
</dbReference>
<dbReference type="InterPro" id="IPR006134">
    <property type="entry name" value="DNA-dir_DNA_pol_B_multi_dom"/>
</dbReference>
<dbReference type="Gene3D" id="3.90.1600.10">
    <property type="entry name" value="Palm domain of DNA polymerase"/>
    <property type="match status" value="1"/>
</dbReference>
<dbReference type="SUPFAM" id="SSF53098">
    <property type="entry name" value="Ribonuclease H-like"/>
    <property type="match status" value="1"/>
</dbReference>
<keyword evidence="7" id="KW-1185">Reference proteome</keyword>
<dbReference type="AlphaFoldDB" id="A0A915HJ42"/>
<dbReference type="GO" id="GO:0000166">
    <property type="term" value="F:nucleotide binding"/>
    <property type="evidence" value="ECO:0007669"/>
    <property type="project" value="InterPro"/>
</dbReference>
<evidence type="ECO:0000313" key="7">
    <source>
        <dbReference type="Proteomes" id="UP000887565"/>
    </source>
</evidence>
<dbReference type="NCBIfam" id="TIGR00592">
    <property type="entry name" value="pol2"/>
    <property type="match status" value="1"/>
</dbReference>
<comment type="similarity">
    <text evidence="1">Belongs to the DNA polymerase type-B family.</text>
</comment>
<dbReference type="SMART" id="SM00486">
    <property type="entry name" value="POLBc"/>
    <property type="match status" value="1"/>
</dbReference>